<dbReference type="EMBL" id="LRRQ01000076">
    <property type="protein sequence ID" value="OAM89863.1"/>
    <property type="molecule type" value="Genomic_DNA"/>
</dbReference>
<dbReference type="Proteomes" id="UP000078486">
    <property type="component" value="Unassembled WGS sequence"/>
</dbReference>
<comment type="caution">
    <text evidence="1">The sequence shown here is derived from an EMBL/GenBank/DDBJ whole genome shotgun (WGS) entry which is preliminary data.</text>
</comment>
<gene>
    <name evidence="1" type="ORF">AW736_11120</name>
</gene>
<proteinExistence type="predicted"/>
<keyword evidence="2" id="KW-1185">Reference proteome</keyword>
<organism evidence="1 2">
    <name type="scientific">Termitidicoccus mucosus</name>
    <dbReference type="NCBI Taxonomy" id="1184151"/>
    <lineage>
        <taxon>Bacteria</taxon>
        <taxon>Pseudomonadati</taxon>
        <taxon>Verrucomicrobiota</taxon>
        <taxon>Opitutia</taxon>
        <taxon>Opitutales</taxon>
        <taxon>Opitutaceae</taxon>
        <taxon>Termitidicoccus</taxon>
    </lineage>
</organism>
<evidence type="ECO:0000313" key="1">
    <source>
        <dbReference type="EMBL" id="OAM89863.1"/>
    </source>
</evidence>
<dbReference type="STRING" id="1184151.AW736_11120"/>
<evidence type="ECO:0000313" key="2">
    <source>
        <dbReference type="Proteomes" id="UP000078486"/>
    </source>
</evidence>
<protein>
    <submittedName>
        <fullName evidence="1">Uncharacterized protein</fullName>
    </submittedName>
</protein>
<dbReference type="AlphaFoldDB" id="A0A178IIY9"/>
<name>A0A178IIY9_9BACT</name>
<reference evidence="1 2" key="1">
    <citation type="submission" date="2016-01" db="EMBL/GenBank/DDBJ databases">
        <title>High potential of lignocellulose degradation of a new Verrucomicrobia species.</title>
        <authorList>
            <person name="Wang Y."/>
            <person name="Shi Y."/>
            <person name="Qiu Z."/>
            <person name="Liu S."/>
            <person name="Yang H."/>
        </authorList>
    </citation>
    <scope>NUCLEOTIDE SEQUENCE [LARGE SCALE GENOMIC DNA]</scope>
    <source>
        <strain evidence="1 2">TSB47</strain>
    </source>
</reference>
<sequence>MAVIGGSEDGKTFLTSGLVRGEWRFNRRRAIVFDPWKGETDWGVSAWVTDDFEKFRRAVAGTRGCCVVWDEGTSTGGRARDNVHLFTAIRHLHPSLYFIGHSYAAMLPIMRGSLTGVLLAVRDADDANEWAKVMVDESVRTMATRLAQYEFLYKRKHQPARVVKFTPEEIKKGIRLSP</sequence>
<accession>A0A178IIY9</accession>